<evidence type="ECO:0000313" key="16">
    <source>
        <dbReference type="Proteomes" id="UP000276133"/>
    </source>
</evidence>
<gene>
    <name evidence="15" type="ORF">BpHYR1_035136</name>
</gene>
<keyword evidence="6 10" id="KW-0106">Calcium</keyword>
<dbReference type="STRING" id="10195.A0A3M7SDR1"/>
<dbReference type="EC" id="3.1.1.4" evidence="2 13"/>
<dbReference type="InterPro" id="IPR016090">
    <property type="entry name" value="PLA2-like_dom"/>
</dbReference>
<feature type="disulfide bond" evidence="11">
    <location>
        <begin position="53"/>
        <end position="69"/>
    </location>
</feature>
<dbReference type="PRINTS" id="PR00389">
    <property type="entry name" value="PHPHLIPASEA2"/>
</dbReference>
<dbReference type="PANTHER" id="PTHR11716">
    <property type="entry name" value="PHOSPHOLIPASE A2 FAMILY MEMBER"/>
    <property type="match status" value="1"/>
</dbReference>
<dbReference type="Gene3D" id="1.20.90.10">
    <property type="entry name" value="Phospholipase A2 domain"/>
    <property type="match status" value="1"/>
</dbReference>
<feature type="binding site" evidence="10">
    <location>
        <position position="56"/>
    </location>
    <ligand>
        <name>Ca(2+)</name>
        <dbReference type="ChEBI" id="CHEBI:29108"/>
    </ligand>
</feature>
<dbReference type="Proteomes" id="UP000276133">
    <property type="component" value="Unassembled WGS sequence"/>
</dbReference>
<protein>
    <recommendedName>
        <fullName evidence="2 13">Phospholipase A2</fullName>
        <ecNumber evidence="2 13">3.1.1.4</ecNumber>
    </recommendedName>
</protein>
<sequence length="81" mass="8921">MKSTILFVSLIFLAFETVVSNPVDAKNLLQFGKMIKEITGKNPLAFDAYGNYCGKGGSGIPVDEIDNCCKIHDQCYDNLKD</sequence>
<dbReference type="GO" id="GO:0016042">
    <property type="term" value="P:lipid catabolic process"/>
    <property type="evidence" value="ECO:0007669"/>
    <property type="project" value="UniProtKB-KW"/>
</dbReference>
<comment type="subcellular location">
    <subcellularLocation>
        <location evidence="1 13">Secreted</location>
    </subcellularLocation>
</comment>
<dbReference type="Pfam" id="PF00068">
    <property type="entry name" value="Phospholip_A2_1"/>
    <property type="match status" value="1"/>
</dbReference>
<dbReference type="InterPro" id="IPR033113">
    <property type="entry name" value="PLA2_histidine"/>
</dbReference>
<reference evidence="15 16" key="1">
    <citation type="journal article" date="2018" name="Sci. Rep.">
        <title>Genomic signatures of local adaptation to the degree of environmental predictability in rotifers.</title>
        <authorList>
            <person name="Franch-Gras L."/>
            <person name="Hahn C."/>
            <person name="Garcia-Roger E.M."/>
            <person name="Carmona M.J."/>
            <person name="Serra M."/>
            <person name="Gomez A."/>
        </authorList>
    </citation>
    <scope>NUCLEOTIDE SEQUENCE [LARGE SCALE GENOMIC DNA]</scope>
    <source>
        <strain evidence="15">HYR1</strain>
    </source>
</reference>
<evidence type="ECO:0000313" key="15">
    <source>
        <dbReference type="EMBL" id="RNA33953.1"/>
    </source>
</evidence>
<feature type="binding site" evidence="10">
    <location>
        <position position="54"/>
    </location>
    <ligand>
        <name>Ca(2+)</name>
        <dbReference type="ChEBI" id="CHEBI:29108"/>
    </ligand>
</feature>
<dbReference type="EMBL" id="REGN01001547">
    <property type="protein sequence ID" value="RNA33953.1"/>
    <property type="molecule type" value="Genomic_DNA"/>
</dbReference>
<name>A0A3M7SDR1_BRAPC</name>
<feature type="binding site" evidence="10">
    <location>
        <position position="73"/>
    </location>
    <ligand>
        <name>Ca(2+)</name>
        <dbReference type="ChEBI" id="CHEBI:29108"/>
    </ligand>
</feature>
<evidence type="ECO:0000256" key="11">
    <source>
        <dbReference type="PIRSR" id="PIRSR601211-3"/>
    </source>
</evidence>
<keyword evidence="4 10" id="KW-0479">Metal-binding</keyword>
<comment type="similarity">
    <text evidence="12">Belongs to the phospholipase A2 family.</text>
</comment>
<comment type="caution">
    <text evidence="15">The sequence shown here is derived from an EMBL/GenBank/DDBJ whole genome shotgun (WGS) entry which is preliminary data.</text>
</comment>
<keyword evidence="8 13" id="KW-0443">Lipid metabolism</keyword>
<keyword evidence="9 11" id="KW-1015">Disulfide bond</keyword>
<keyword evidence="7" id="KW-0442">Lipid degradation</keyword>
<dbReference type="GO" id="GO:0005576">
    <property type="term" value="C:extracellular region"/>
    <property type="evidence" value="ECO:0007669"/>
    <property type="project" value="UniProtKB-SubCell"/>
</dbReference>
<feature type="signal peptide" evidence="13">
    <location>
        <begin position="1"/>
        <end position="20"/>
    </location>
</feature>
<dbReference type="GO" id="GO:0006644">
    <property type="term" value="P:phospholipid metabolic process"/>
    <property type="evidence" value="ECO:0007669"/>
    <property type="project" value="InterPro"/>
</dbReference>
<dbReference type="InterPro" id="IPR001211">
    <property type="entry name" value="PLA2"/>
</dbReference>
<comment type="cofactor">
    <cofactor evidence="10">
        <name>Ca(2+)</name>
        <dbReference type="ChEBI" id="CHEBI:29108"/>
    </cofactor>
    <text evidence="10">Binds 1 Ca(2+) ion per subunit.</text>
</comment>
<evidence type="ECO:0000256" key="12">
    <source>
        <dbReference type="RuleBase" id="RU003654"/>
    </source>
</evidence>
<dbReference type="PANTHER" id="PTHR11716:SF47">
    <property type="entry name" value="PHOSPHOLIPASE A2-ALPHA"/>
    <property type="match status" value="1"/>
</dbReference>
<evidence type="ECO:0000256" key="3">
    <source>
        <dbReference type="ARBA" id="ARBA00022525"/>
    </source>
</evidence>
<evidence type="ECO:0000256" key="2">
    <source>
        <dbReference type="ARBA" id="ARBA00013278"/>
    </source>
</evidence>
<feature type="binding site" evidence="10">
    <location>
        <position position="52"/>
    </location>
    <ligand>
        <name>Ca(2+)</name>
        <dbReference type="ChEBI" id="CHEBI:29108"/>
    </ligand>
</feature>
<evidence type="ECO:0000256" key="10">
    <source>
        <dbReference type="PIRSR" id="PIRSR601211-2"/>
    </source>
</evidence>
<evidence type="ECO:0000256" key="5">
    <source>
        <dbReference type="ARBA" id="ARBA00022801"/>
    </source>
</evidence>
<evidence type="ECO:0000256" key="6">
    <source>
        <dbReference type="ARBA" id="ARBA00022837"/>
    </source>
</evidence>
<evidence type="ECO:0000256" key="13">
    <source>
        <dbReference type="RuleBase" id="RU361236"/>
    </source>
</evidence>
<dbReference type="GO" id="GO:0005509">
    <property type="term" value="F:calcium ion binding"/>
    <property type="evidence" value="ECO:0007669"/>
    <property type="project" value="InterPro"/>
</dbReference>
<keyword evidence="3 13" id="KW-0964">Secreted</keyword>
<dbReference type="GO" id="GO:0004623">
    <property type="term" value="F:phospholipase A2 activity"/>
    <property type="evidence" value="ECO:0007669"/>
    <property type="project" value="UniProtKB-EC"/>
</dbReference>
<organism evidence="15 16">
    <name type="scientific">Brachionus plicatilis</name>
    <name type="common">Marine rotifer</name>
    <name type="synonym">Brachionus muelleri</name>
    <dbReference type="NCBI Taxonomy" id="10195"/>
    <lineage>
        <taxon>Eukaryota</taxon>
        <taxon>Metazoa</taxon>
        <taxon>Spiralia</taxon>
        <taxon>Gnathifera</taxon>
        <taxon>Rotifera</taxon>
        <taxon>Eurotatoria</taxon>
        <taxon>Monogononta</taxon>
        <taxon>Pseudotrocha</taxon>
        <taxon>Ploima</taxon>
        <taxon>Brachionidae</taxon>
        <taxon>Brachionus</taxon>
    </lineage>
</organism>
<proteinExistence type="inferred from homology"/>
<feature type="domain" description="Phospholipase A2-like central" evidence="14">
    <location>
        <begin position="27"/>
        <end position="81"/>
    </location>
</feature>
<feature type="chain" id="PRO_5017845876" description="Phospholipase A2" evidence="13">
    <location>
        <begin position="21"/>
        <end position="81"/>
    </location>
</feature>
<evidence type="ECO:0000256" key="1">
    <source>
        <dbReference type="ARBA" id="ARBA00004613"/>
    </source>
</evidence>
<keyword evidence="5 13" id="KW-0378">Hydrolase</keyword>
<keyword evidence="16" id="KW-1185">Reference proteome</keyword>
<evidence type="ECO:0000256" key="4">
    <source>
        <dbReference type="ARBA" id="ARBA00022723"/>
    </source>
</evidence>
<dbReference type="InterPro" id="IPR036444">
    <property type="entry name" value="PLipase_A2_dom_sf"/>
</dbReference>
<dbReference type="GO" id="GO:0050482">
    <property type="term" value="P:arachidonate secretion"/>
    <property type="evidence" value="ECO:0007669"/>
    <property type="project" value="InterPro"/>
</dbReference>
<comment type="catalytic activity">
    <reaction evidence="13">
        <text>a 1,2-diacyl-sn-glycero-3-phosphocholine + H2O = a 1-acyl-sn-glycero-3-phosphocholine + a fatty acid + H(+)</text>
        <dbReference type="Rhea" id="RHEA:15801"/>
        <dbReference type="ChEBI" id="CHEBI:15377"/>
        <dbReference type="ChEBI" id="CHEBI:15378"/>
        <dbReference type="ChEBI" id="CHEBI:28868"/>
        <dbReference type="ChEBI" id="CHEBI:57643"/>
        <dbReference type="ChEBI" id="CHEBI:58168"/>
        <dbReference type="EC" id="3.1.1.4"/>
    </reaction>
</comment>
<dbReference type="SUPFAM" id="SSF48619">
    <property type="entry name" value="Phospholipase A2, PLA2"/>
    <property type="match status" value="1"/>
</dbReference>
<dbReference type="CDD" id="cd00125">
    <property type="entry name" value="PLA2c"/>
    <property type="match status" value="1"/>
</dbReference>
<keyword evidence="13" id="KW-0732">Signal</keyword>
<dbReference type="SMART" id="SM00085">
    <property type="entry name" value="PA2c"/>
    <property type="match status" value="1"/>
</dbReference>
<evidence type="ECO:0000256" key="9">
    <source>
        <dbReference type="ARBA" id="ARBA00023157"/>
    </source>
</evidence>
<accession>A0A3M7SDR1</accession>
<dbReference type="AlphaFoldDB" id="A0A3M7SDR1"/>
<dbReference type="PROSITE" id="PS00118">
    <property type="entry name" value="PA2_HIS"/>
    <property type="match status" value="1"/>
</dbReference>
<evidence type="ECO:0000256" key="7">
    <source>
        <dbReference type="ARBA" id="ARBA00022963"/>
    </source>
</evidence>
<dbReference type="OrthoDB" id="5841574at2759"/>
<evidence type="ECO:0000256" key="8">
    <source>
        <dbReference type="ARBA" id="ARBA00023098"/>
    </source>
</evidence>
<evidence type="ECO:0000259" key="14">
    <source>
        <dbReference type="SMART" id="SM00085"/>
    </source>
</evidence>